<protein>
    <recommendedName>
        <fullName evidence="10">Adenosylmethionine-8-amino-7-oxononanoate aminotransferase</fullName>
        <ecNumber evidence="10">2.6.1.62</ecNumber>
    </recommendedName>
    <alternativeName>
        <fullName evidence="10">7,8-diamino-pelargonic acid aminotransferase</fullName>
        <shortName evidence="10">DAPA AT</shortName>
        <shortName evidence="10">DAPA aminotransferase</shortName>
    </alternativeName>
    <alternativeName>
        <fullName evidence="10">7,8-diaminononanoate synthase</fullName>
        <shortName evidence="10">DANS</shortName>
    </alternativeName>
    <alternativeName>
        <fullName evidence="10">Diaminopelargonic acid synthase</fullName>
    </alternativeName>
</protein>
<keyword evidence="5 10" id="KW-0032">Aminotransferase</keyword>
<dbReference type="InterPro" id="IPR015422">
    <property type="entry name" value="PyrdxlP-dep_Trfase_small"/>
</dbReference>
<dbReference type="GO" id="GO:0004015">
    <property type="term" value="F:adenosylmethionine-8-amino-7-oxononanoate transaminase activity"/>
    <property type="evidence" value="ECO:0007669"/>
    <property type="project" value="UniProtKB-UniRule"/>
</dbReference>
<dbReference type="InterPro" id="IPR005814">
    <property type="entry name" value="Aminotrans_3"/>
</dbReference>
<dbReference type="InterPro" id="IPR015424">
    <property type="entry name" value="PyrdxlP-dep_Trfase"/>
</dbReference>
<dbReference type="PROSITE" id="PS00600">
    <property type="entry name" value="AA_TRANSFER_CLASS_3"/>
    <property type="match status" value="1"/>
</dbReference>
<evidence type="ECO:0000256" key="2">
    <source>
        <dbReference type="ARBA" id="ARBA00004496"/>
    </source>
</evidence>
<dbReference type="GO" id="GO:0005737">
    <property type="term" value="C:cytoplasm"/>
    <property type="evidence" value="ECO:0007669"/>
    <property type="project" value="UniProtKB-SubCell"/>
</dbReference>
<dbReference type="CDD" id="cd00610">
    <property type="entry name" value="OAT_like"/>
    <property type="match status" value="1"/>
</dbReference>
<proteinExistence type="inferred from homology"/>
<evidence type="ECO:0000256" key="10">
    <source>
        <dbReference type="HAMAP-Rule" id="MF_00834"/>
    </source>
</evidence>
<feature type="binding site" evidence="10">
    <location>
        <position position="313"/>
    </location>
    <ligand>
        <name>substrate</name>
    </ligand>
</feature>
<evidence type="ECO:0000313" key="12">
    <source>
        <dbReference type="Proteomes" id="UP000002061"/>
    </source>
</evidence>
<comment type="function">
    <text evidence="10">Catalyzes the transfer of the alpha-amino group from S-adenosyl-L-methionine (SAM) to 7-keto-8-aminopelargonic acid (KAPA) to form 7,8-diaminopelargonic acid (DAPA). It is the only aminotransferase known to utilize SAM as an amino donor.</text>
</comment>
<dbReference type="PANTHER" id="PTHR42684:SF17">
    <property type="entry name" value="ADENOSYLMETHIONINE-8-AMINO-7-OXONONANOATE AMINOTRANSFERASE"/>
    <property type="match status" value="1"/>
</dbReference>
<evidence type="ECO:0000256" key="7">
    <source>
        <dbReference type="ARBA" id="ARBA00022691"/>
    </source>
</evidence>
<feature type="binding site" evidence="10">
    <location>
        <position position="147"/>
    </location>
    <ligand>
        <name>substrate</name>
    </ligand>
</feature>
<comment type="catalytic activity">
    <reaction evidence="10">
        <text>(8S)-8-amino-7-oxononanoate + S-adenosyl-L-methionine = S-adenosyl-4-methylsulfanyl-2-oxobutanoate + (7R,8S)-7,8-diammoniononanoate</text>
        <dbReference type="Rhea" id="RHEA:16861"/>
        <dbReference type="ChEBI" id="CHEBI:16490"/>
        <dbReference type="ChEBI" id="CHEBI:59789"/>
        <dbReference type="ChEBI" id="CHEBI:149468"/>
        <dbReference type="ChEBI" id="CHEBI:149469"/>
        <dbReference type="EC" id="2.6.1.62"/>
    </reaction>
</comment>
<dbReference type="STRING" id="573063.Metin_0590"/>
<dbReference type="PIRSF" id="PIRSF000521">
    <property type="entry name" value="Transaminase_4ab_Lys_Orn"/>
    <property type="match status" value="1"/>
</dbReference>
<keyword evidence="7 10" id="KW-0949">S-adenosyl-L-methionine</keyword>
<dbReference type="InterPro" id="IPR015421">
    <property type="entry name" value="PyrdxlP-dep_Trfase_major"/>
</dbReference>
<evidence type="ECO:0000256" key="4">
    <source>
        <dbReference type="ARBA" id="ARBA00022490"/>
    </source>
</evidence>
<feature type="binding site" evidence="10">
    <location>
        <position position="278"/>
    </location>
    <ligand>
        <name>substrate</name>
    </ligand>
</feature>
<dbReference type="GO" id="GO:0030170">
    <property type="term" value="F:pyridoxal phosphate binding"/>
    <property type="evidence" value="ECO:0007669"/>
    <property type="project" value="UniProtKB-UniRule"/>
</dbReference>
<evidence type="ECO:0000256" key="5">
    <source>
        <dbReference type="ARBA" id="ARBA00022576"/>
    </source>
</evidence>
<evidence type="ECO:0000256" key="1">
    <source>
        <dbReference type="ARBA" id="ARBA00001933"/>
    </source>
</evidence>
<dbReference type="Gene3D" id="3.40.640.10">
    <property type="entry name" value="Type I PLP-dependent aspartate aminotransferase-like (Major domain)"/>
    <property type="match status" value="1"/>
</dbReference>
<dbReference type="OrthoDB" id="6534at2157"/>
<organism evidence="11 12">
    <name type="scientific">Methanocaldococcus infernus (strain DSM 11812 / JCM 15783 / ME)</name>
    <dbReference type="NCBI Taxonomy" id="573063"/>
    <lineage>
        <taxon>Archaea</taxon>
        <taxon>Methanobacteriati</taxon>
        <taxon>Methanobacteriota</taxon>
        <taxon>Methanomada group</taxon>
        <taxon>Methanococci</taxon>
        <taxon>Methanococcales</taxon>
        <taxon>Methanocaldococcaceae</taxon>
        <taxon>Methanocaldococcus</taxon>
    </lineage>
</organism>
<dbReference type="eggNOG" id="arCOG00917">
    <property type="taxonomic scope" value="Archaea"/>
</dbReference>
<dbReference type="EC" id="2.6.1.62" evidence="10"/>
<dbReference type="RefSeq" id="WP_013100005.1">
    <property type="nucleotide sequence ID" value="NC_014122.1"/>
</dbReference>
<dbReference type="KEGG" id="mif:Metin_0590"/>
<feature type="binding site" evidence="10">
    <location>
        <position position="408"/>
    </location>
    <ligand>
        <name>substrate</name>
    </ligand>
</feature>
<comment type="caution">
    <text evidence="10">Lacks conserved residue(s) required for the propagation of feature annotation.</text>
</comment>
<name>D5VRQ6_METIM</name>
<dbReference type="EMBL" id="CP002009">
    <property type="protein sequence ID" value="ADG13259.1"/>
    <property type="molecule type" value="Genomic_DNA"/>
</dbReference>
<comment type="subunit">
    <text evidence="3 10">Homodimer.</text>
</comment>
<feature type="binding site" evidence="10">
    <location>
        <position position="249"/>
    </location>
    <ligand>
        <name>pyridoxal 5'-phosphate</name>
        <dbReference type="ChEBI" id="CHEBI:597326"/>
    </ligand>
</feature>
<evidence type="ECO:0000256" key="9">
    <source>
        <dbReference type="ARBA" id="ARBA00022898"/>
    </source>
</evidence>
<dbReference type="HOGENOM" id="CLU_016922_4_3_2"/>
<reference evidence="11" key="1">
    <citation type="submission" date="2010-04" db="EMBL/GenBank/DDBJ databases">
        <title>Complete sequence of Methanocaldococcus infernus ME.</title>
        <authorList>
            <consortium name="US DOE Joint Genome Institute"/>
            <person name="Lucas S."/>
            <person name="Copeland A."/>
            <person name="Lapidus A."/>
            <person name="Cheng J.-F."/>
            <person name="Bruce D."/>
            <person name="Goodwin L."/>
            <person name="Pitluck S."/>
            <person name="Munk A.C."/>
            <person name="Detter J.C."/>
            <person name="Han C."/>
            <person name="Tapia R."/>
            <person name="Land M."/>
            <person name="Hauser L."/>
            <person name="Kyrpides N."/>
            <person name="Mikhailova N."/>
            <person name="Sieprawska-Lupa M."/>
            <person name="Whitman W.B."/>
            <person name="Woyke T."/>
        </authorList>
    </citation>
    <scope>NUCLEOTIDE SEQUENCE [LARGE SCALE GENOMIC DNA]</scope>
    <source>
        <strain evidence="11">ME</strain>
    </source>
</reference>
<dbReference type="FunFam" id="3.40.640.10:FF:000078">
    <property type="entry name" value="Adenosylmethionine-8-amino-7-oxononanoate aminotransferase"/>
    <property type="match status" value="1"/>
</dbReference>
<keyword evidence="8 10" id="KW-0093">Biotin biosynthesis</keyword>
<dbReference type="Gene3D" id="3.90.1150.10">
    <property type="entry name" value="Aspartate Aminotransferase, domain 1"/>
    <property type="match status" value="1"/>
</dbReference>
<comment type="pathway">
    <text evidence="10">Cofactor biosynthesis; biotin biosynthesis; 7,8-diaminononanoate from 8-amino-7-oxononanoate (SAM route): step 1/1.</text>
</comment>
<keyword evidence="12" id="KW-1185">Reference proteome</keyword>
<dbReference type="PANTHER" id="PTHR42684">
    <property type="entry name" value="ADENOSYLMETHIONINE-8-AMINO-7-OXONONANOATE AMINOTRANSFERASE"/>
    <property type="match status" value="1"/>
</dbReference>
<feature type="binding site" evidence="10">
    <location>
        <begin position="115"/>
        <end position="116"/>
    </location>
    <ligand>
        <name>pyridoxal 5'-phosphate</name>
        <dbReference type="ChEBI" id="CHEBI:597326"/>
    </ligand>
</feature>
<feature type="site" description="Participates in the substrate recognition with KAPA and in a stacking interaction with the adenine ring of SAM" evidence="10">
    <location>
        <position position="18"/>
    </location>
</feature>
<keyword evidence="9 10" id="KW-0663">Pyridoxal phosphate</keyword>
<accession>D5VRQ6</accession>
<sequence length="442" mass="50474">MKPEDLERWDKEYIWHPYTQMKDYIEEKPLIIERGEGNYLIDIYGNRYLDAVSSIWCNTFGHSRREIIEAIKNQAEKIGHSTLLGSSNVPAILLAKKLVEITPNQLRKVFYSEDGSEAVEIAVKMAYQYYYLKGDKREKFISVTEGYHGDTVGAMSVGGSELFHGIFKPLLFKGYRARHPYCYRCKERDCNMECLNEILNLIENYGENSFCVILEGGVMGSAGMIPFPDGYIEEVSKACKREDLILILDEVATGFGRTGDMFFSNRLKGKPDILCLGKSLTGGYVPLAATLTTEEIFNEFLGEYGEAKHFYHGHTYTGNQILCSAALANLEIFEKERVLEKLKPKIKLIWEELERLKELEHVGDIRGRGFMIGIELVKNKETKEPYLYGYKAGFRVAKELLKRGIYMRPIGNVVILVPPLSITEEEIKYLCSSLYESIKKAL</sequence>
<dbReference type="InterPro" id="IPR049704">
    <property type="entry name" value="Aminotrans_3_PPA_site"/>
</dbReference>
<dbReference type="InterPro" id="IPR005815">
    <property type="entry name" value="BioA"/>
</dbReference>
<comment type="cofactor">
    <cofactor evidence="1 10">
        <name>pyridoxal 5'-phosphate</name>
        <dbReference type="ChEBI" id="CHEBI:597326"/>
    </cofactor>
</comment>
<keyword evidence="4 10" id="KW-0963">Cytoplasm</keyword>
<dbReference type="GeneID" id="9131597"/>
<comment type="subcellular location">
    <subcellularLocation>
        <location evidence="2 10">Cytoplasm</location>
    </subcellularLocation>
</comment>
<dbReference type="GO" id="GO:0009102">
    <property type="term" value="P:biotin biosynthetic process"/>
    <property type="evidence" value="ECO:0007669"/>
    <property type="project" value="UniProtKB-UniRule"/>
</dbReference>
<dbReference type="UniPathway" id="UPA00078">
    <property type="reaction ID" value="UER00160"/>
</dbReference>
<dbReference type="Proteomes" id="UP000002061">
    <property type="component" value="Chromosome"/>
</dbReference>
<evidence type="ECO:0000256" key="3">
    <source>
        <dbReference type="ARBA" id="ARBA00011738"/>
    </source>
</evidence>
<feature type="binding site" evidence="10">
    <location>
        <begin position="314"/>
        <end position="315"/>
    </location>
    <ligand>
        <name>pyridoxal 5'-phosphate</name>
        <dbReference type="ChEBI" id="CHEBI:597326"/>
    </ligand>
</feature>
<dbReference type="Pfam" id="PF00202">
    <property type="entry name" value="Aminotran_3"/>
    <property type="match status" value="1"/>
</dbReference>
<comment type="similarity">
    <text evidence="10">Belongs to the class-III pyridoxal-phosphate-dependent aminotransferase family. BioA subfamily.</text>
</comment>
<keyword evidence="6 10" id="KW-0808">Transferase</keyword>
<dbReference type="HAMAP" id="MF_00834">
    <property type="entry name" value="BioA"/>
    <property type="match status" value="1"/>
</dbReference>
<evidence type="ECO:0000256" key="8">
    <source>
        <dbReference type="ARBA" id="ARBA00022756"/>
    </source>
</evidence>
<evidence type="ECO:0000313" key="11">
    <source>
        <dbReference type="EMBL" id="ADG13259.1"/>
    </source>
</evidence>
<dbReference type="NCBIfam" id="TIGR00508">
    <property type="entry name" value="bioA"/>
    <property type="match status" value="1"/>
</dbReference>
<feature type="modified residue" description="N6-(pyridoxal phosphate)lysine" evidence="10">
    <location>
        <position position="278"/>
    </location>
</feature>
<gene>
    <name evidence="10" type="primary">bioA</name>
    <name evidence="11" type="ordered locus">Metin_0590</name>
</gene>
<dbReference type="SUPFAM" id="SSF53383">
    <property type="entry name" value="PLP-dependent transferases"/>
    <property type="match status" value="1"/>
</dbReference>
<evidence type="ECO:0000256" key="6">
    <source>
        <dbReference type="ARBA" id="ARBA00022679"/>
    </source>
</evidence>
<dbReference type="AlphaFoldDB" id="D5VRQ6"/>